<dbReference type="RefSeq" id="WP_052549290.1">
    <property type="nucleotide sequence ID" value="NZ_JMCC02000034.1"/>
</dbReference>
<feature type="region of interest" description="Disordered" evidence="5">
    <location>
        <begin position="614"/>
        <end position="661"/>
    </location>
</feature>
<evidence type="ECO:0008006" key="8">
    <source>
        <dbReference type="Google" id="ProtNLM"/>
    </source>
</evidence>
<evidence type="ECO:0000313" key="7">
    <source>
        <dbReference type="Proteomes" id="UP000031599"/>
    </source>
</evidence>
<feature type="compositionally biased region" description="Low complexity" evidence="5">
    <location>
        <begin position="628"/>
        <end position="661"/>
    </location>
</feature>
<dbReference type="InterPro" id="IPR019283">
    <property type="entry name" value="DUF2330"/>
</dbReference>
<reference evidence="6 7" key="1">
    <citation type="submission" date="2014-12" db="EMBL/GenBank/DDBJ databases">
        <title>Genome assembly of Enhygromyxa salina DSM 15201.</title>
        <authorList>
            <person name="Sharma G."/>
            <person name="Subramanian S."/>
        </authorList>
    </citation>
    <scope>NUCLEOTIDE SEQUENCE [LARGE SCALE GENOMIC DNA]</scope>
    <source>
        <strain evidence="6 7">DSM 15201</strain>
    </source>
</reference>
<evidence type="ECO:0000256" key="2">
    <source>
        <dbReference type="ARBA" id="ARBA00022692"/>
    </source>
</evidence>
<dbReference type="GO" id="GO:0016020">
    <property type="term" value="C:membrane"/>
    <property type="evidence" value="ECO:0007669"/>
    <property type="project" value="UniProtKB-SubCell"/>
</dbReference>
<evidence type="ECO:0000256" key="1">
    <source>
        <dbReference type="ARBA" id="ARBA00004167"/>
    </source>
</evidence>
<dbReference type="InterPro" id="IPR006260">
    <property type="entry name" value="TonB/TolA_C"/>
</dbReference>
<dbReference type="Pfam" id="PF10092">
    <property type="entry name" value="DUF2330"/>
    <property type="match status" value="1"/>
</dbReference>
<evidence type="ECO:0000256" key="5">
    <source>
        <dbReference type="SAM" id="MobiDB-lite"/>
    </source>
</evidence>
<keyword evidence="3" id="KW-1133">Transmembrane helix</keyword>
<dbReference type="NCBIfam" id="TIGR01352">
    <property type="entry name" value="tonB_Cterm"/>
    <property type="match status" value="1"/>
</dbReference>
<sequence>MRSPKLLSWSSPRSLTLACALACGVGLLVPTKTQAFCGFYVAGADAKLLNNATVVVLMRDGTRTVLSMQNDYQGPPEAFALVIPVPVVLKEADVKTLRPELFDRVDQLAAPRLVEYWEEDPCIPDSGTIGLGNIGTIGKGGGGGSGYGLGSGSSTVTVEAEFAVGEYEIVILSATESSGLDDWLRENGYNIPAGAEPLLRPYVQQDMKFFVAKVNPKKVTFAGNGRAKLSPLRFHYDSKDFTLPVRLGLINAPDPASGGKQDLLVHVLAPGTRYQVANYPNATIPTNLNVKAAVKDRFGDFYVSLFDHTLEQNPGAVVTEYAWGAGSCDPCPGPEAALTQQELLELGGDVISSGSSTPGATRSTGSLPRVVVEPPRVGGPLDKDVIRRIVRAHMNEVSSCYNAGLAKNPSLAGRVVVDFVVDGQGLVSTAKVSDTTLGDATVGQCIAQAVKRWKFPKPRGGGLVTVSYPFVLAPSVGSPRASGPAGGGRGSSASTFVLTRLHARYDASSLAEDLVFEAAPAITGGRETPGQLGRGATLIQGGLNSFQARYAIRHEWAGDIECSDPVRGRWGGPSGGGATQPTLAQELTQVTRGTSLSSFVTASAGEQLGIGAVEIGEPPPAARPVKDATPAPTQPQAAPASTSTSTPAPAPSSGCACASTSQPDRLAAPFALLALLGLRRRR</sequence>
<dbReference type="AlphaFoldDB" id="A0A0C2D9F5"/>
<feature type="region of interest" description="Disordered" evidence="5">
    <location>
        <begin position="354"/>
        <end position="374"/>
    </location>
</feature>
<evidence type="ECO:0000313" key="6">
    <source>
        <dbReference type="EMBL" id="KIG16627.1"/>
    </source>
</evidence>
<evidence type="ECO:0000256" key="3">
    <source>
        <dbReference type="ARBA" id="ARBA00022989"/>
    </source>
</evidence>
<proteinExistence type="predicted"/>
<name>A0A0C2D9F5_9BACT</name>
<dbReference type="EMBL" id="JMCC02000034">
    <property type="protein sequence ID" value="KIG16627.1"/>
    <property type="molecule type" value="Genomic_DNA"/>
</dbReference>
<gene>
    <name evidence="6" type="ORF">DB30_04246</name>
</gene>
<comment type="caution">
    <text evidence="6">The sequence shown here is derived from an EMBL/GenBank/DDBJ whole genome shotgun (WGS) entry which is preliminary data.</text>
</comment>
<keyword evidence="4" id="KW-0472">Membrane</keyword>
<dbReference type="InterPro" id="IPR049806">
    <property type="entry name" value="MasK-like_C"/>
</dbReference>
<accession>A0A0C2D9F5</accession>
<dbReference type="SUPFAM" id="SSF74653">
    <property type="entry name" value="TolA/TonB C-terminal domain"/>
    <property type="match status" value="1"/>
</dbReference>
<evidence type="ECO:0000256" key="4">
    <source>
        <dbReference type="ARBA" id="ARBA00023136"/>
    </source>
</evidence>
<organism evidence="6 7">
    <name type="scientific">Enhygromyxa salina</name>
    <dbReference type="NCBI Taxonomy" id="215803"/>
    <lineage>
        <taxon>Bacteria</taxon>
        <taxon>Pseudomonadati</taxon>
        <taxon>Myxococcota</taxon>
        <taxon>Polyangia</taxon>
        <taxon>Nannocystales</taxon>
        <taxon>Nannocystaceae</taxon>
        <taxon>Enhygromyxa</taxon>
    </lineage>
</organism>
<protein>
    <recommendedName>
        <fullName evidence="8">Gram-negative bacterial tonB protein</fullName>
    </recommendedName>
</protein>
<dbReference type="NCBIfam" id="NF033768">
    <property type="entry name" value="myxo_SS_tail"/>
    <property type="match status" value="1"/>
</dbReference>
<dbReference type="InterPro" id="IPR024038">
    <property type="entry name" value="MYXO-CTERM"/>
</dbReference>
<keyword evidence="2" id="KW-0812">Transmembrane</keyword>
<dbReference type="Proteomes" id="UP000031599">
    <property type="component" value="Unassembled WGS sequence"/>
</dbReference>
<comment type="subcellular location">
    <subcellularLocation>
        <location evidence="1">Membrane</location>
        <topology evidence="1">Single-pass membrane protein</topology>
    </subcellularLocation>
</comment>
<dbReference type="NCBIfam" id="TIGR03901">
    <property type="entry name" value="MYXO-CTERM"/>
    <property type="match status" value="1"/>
</dbReference>
<feature type="compositionally biased region" description="Polar residues" evidence="5">
    <location>
        <begin position="354"/>
        <end position="366"/>
    </location>
</feature>